<proteinExistence type="evidence at transcript level"/>
<keyword evidence="2 6" id="KW-0547">Nucleotide-binding</keyword>
<feature type="domain" description="DNA mismatch repair proteins mutS family" evidence="8">
    <location>
        <begin position="942"/>
        <end position="958"/>
    </location>
</feature>
<dbReference type="EMBL" id="MN125734">
    <property type="protein sequence ID" value="QDO16201.1"/>
    <property type="molecule type" value="mRNA"/>
</dbReference>
<name>A0A516AFV8_LINPO</name>
<dbReference type="PROSITE" id="PS00486">
    <property type="entry name" value="DNA_MISMATCH_REPAIR_2"/>
    <property type="match status" value="1"/>
</dbReference>
<evidence type="ECO:0000313" key="9">
    <source>
        <dbReference type="EMBL" id="QDO16201.1"/>
    </source>
</evidence>
<evidence type="ECO:0000259" key="8">
    <source>
        <dbReference type="PROSITE" id="PS00486"/>
    </source>
</evidence>
<keyword evidence="6" id="KW-0234">DNA repair</keyword>
<organism evidence="9">
    <name type="scientific">Lingulaulax polyedra</name>
    <name type="common">Dinoflagellate</name>
    <name type="synonym">Lingulodinium polyedra</name>
    <dbReference type="NCBI Taxonomy" id="160621"/>
    <lineage>
        <taxon>Eukaryota</taxon>
        <taxon>Sar</taxon>
        <taxon>Alveolata</taxon>
        <taxon>Dinophyceae</taxon>
        <taxon>Gonyaulacales</taxon>
        <taxon>Lingulodiniaceae</taxon>
        <taxon>Lingulaulax</taxon>
    </lineage>
</organism>
<comment type="similarity">
    <text evidence="1 6">Belongs to the DNA mismatch repair MutS family.</text>
</comment>
<dbReference type="SUPFAM" id="SSF48334">
    <property type="entry name" value="DNA repair protein MutS, domain III"/>
    <property type="match status" value="1"/>
</dbReference>
<accession>A0A516AFV8</accession>
<dbReference type="GO" id="GO:0140664">
    <property type="term" value="F:ATP-dependent DNA damage sensor activity"/>
    <property type="evidence" value="ECO:0007669"/>
    <property type="project" value="InterPro"/>
</dbReference>
<dbReference type="AlphaFoldDB" id="A0A516AFV8"/>
<dbReference type="InterPro" id="IPR017261">
    <property type="entry name" value="DNA_mismatch_repair_MutS/MSH"/>
</dbReference>
<dbReference type="Pfam" id="PF00488">
    <property type="entry name" value="MutS_V"/>
    <property type="match status" value="1"/>
</dbReference>
<dbReference type="Pfam" id="PF01624">
    <property type="entry name" value="MutS_I"/>
    <property type="match status" value="1"/>
</dbReference>
<dbReference type="InterPro" id="IPR000432">
    <property type="entry name" value="DNA_mismatch_repair_MutS_C"/>
</dbReference>
<dbReference type="PANTHER" id="PTHR11361">
    <property type="entry name" value="DNA MISMATCH REPAIR PROTEIN MUTS FAMILY MEMBER"/>
    <property type="match status" value="1"/>
</dbReference>
<reference evidence="9" key="1">
    <citation type="journal article" date="2019" name="Microorganisms">
        <title>DNA Damage Response Pathways in Dinoflagellates.</title>
        <authorList>
            <person name="Li C."/>
            <person name="Wong J."/>
        </authorList>
    </citation>
    <scope>NUCLEOTIDE SEQUENCE</scope>
</reference>
<feature type="region of interest" description="Disordered" evidence="7">
    <location>
        <begin position="1"/>
        <end position="80"/>
    </location>
</feature>
<dbReference type="InterPro" id="IPR016151">
    <property type="entry name" value="DNA_mismatch_repair_MutS_N"/>
</dbReference>
<sequence length="1098" mass="117327">MAAQSPLGRFFTSPGAGTGGSPHTPTSRAGGGALARAGPGTPLAPSSAGEGRKRGAAAQASLSDSKKPRAAAAAAPAADGPSAVCLPVVDEAAAAALPGPRAAAQRPRPADSKLPAFVAECFHHYNTGGSPYSWPEWLKPESLRDAQGRAPTDPGFDQGTLRVPGEKAQKDSGHGTPMLLQYWKLKAAHFDKIALFKVGKFYELFYYDAFIAQGICNLKWMSSDKRPHVGFPEMAKHDYAKQIVDAGFKVVVVEQVERVAEKQAKGATTGPTCVERDACEVFTKGTLVDPELLGGSAASYMAFLHFEEATRDAGGRVAALPFSACLVDAATSQLHVGSIVDAPDRNALRTLLAQIQPSEVVYSPANMPMDVLGMVRRLPFRPQLSAYRGRAGASAAGAGAMAARDRLQRYRGAHPGRLPEAVERILNDDGAAIAAAGAMDYLDAALLGNRVLPFAVWDTLDAVCSSSQATGQGPSTGKRMVLDATALAALEVLETLEGSYKGSLLEFMDHTSMPCGLRLLRQWLCAPLREATEIRARQEAVEFLLRRPEVAQQLKNGLKKVPVDLERATSRVWGYALQAERHAVMYEDVTAKRLGDFNKLLRAYEQCLQLLATALPLSEALPGRLVRITRTRSGGGCFPELQAVISRLCGCVVTVPNPKNGKTKFRPADGADAQHDAICRQIEAVKAQLEQELQGLRARFPQVPMAYVHRQPGFRYEVECDEKALPQSFMQTVDVTSKQRNNVRFQTPHIKQLIGQLDNLEDQREDCIFPFLSKLFQEFHAHQALFRAAVRCLSELDALLSLATVSQGLAGASCRPEIVEAEDPNAPGSLELRACSHPVAAAKMGSSFVPNDTLLNASGVPGVLVVTGPNMGGKSTVLRQTCVAVMMAQLGCRVNAQLCRLTPVDRIFTRIGSYDAILEGKSTLLTELEETAAVLAHGSRRSLAVLDELGRGTSTFDGAAIASAVLDDLAERVGCNVLFATHYHPVSRRAAASPLVAPFHMAAEVDARTNEMTFLYRFLPGLCPASHGHNVARLAGLPAKLLEEAQAKSAEFERVEASAAVPRAAGQAGAAAELAGLAAAGDAEALRALFRRRVQAAA</sequence>
<keyword evidence="5 6" id="KW-0238">DNA-binding</keyword>
<dbReference type="GO" id="GO:0032301">
    <property type="term" value="C:MutSalpha complex"/>
    <property type="evidence" value="ECO:0007669"/>
    <property type="project" value="TreeGrafter"/>
</dbReference>
<evidence type="ECO:0000256" key="3">
    <source>
        <dbReference type="ARBA" id="ARBA00022763"/>
    </source>
</evidence>
<evidence type="ECO:0000256" key="1">
    <source>
        <dbReference type="ARBA" id="ARBA00006271"/>
    </source>
</evidence>
<dbReference type="Gene3D" id="3.30.420.110">
    <property type="entry name" value="MutS, connector domain"/>
    <property type="match status" value="1"/>
</dbReference>
<dbReference type="GO" id="GO:0005524">
    <property type="term" value="F:ATP binding"/>
    <property type="evidence" value="ECO:0007669"/>
    <property type="project" value="UniProtKB-UniRule"/>
</dbReference>
<dbReference type="InterPro" id="IPR007695">
    <property type="entry name" value="DNA_mismatch_repair_MutS-lik_N"/>
</dbReference>
<feature type="compositionally biased region" description="Low complexity" evidence="7">
    <location>
        <begin position="34"/>
        <end position="45"/>
    </location>
</feature>
<dbReference type="InterPro" id="IPR045076">
    <property type="entry name" value="MutS"/>
</dbReference>
<evidence type="ECO:0000256" key="6">
    <source>
        <dbReference type="PIRNR" id="PIRNR037677"/>
    </source>
</evidence>
<dbReference type="Gene3D" id="3.40.50.300">
    <property type="entry name" value="P-loop containing nucleotide triphosphate hydrolases"/>
    <property type="match status" value="1"/>
</dbReference>
<dbReference type="SMART" id="SM00534">
    <property type="entry name" value="MUTSac"/>
    <property type="match status" value="1"/>
</dbReference>
<keyword evidence="4 6" id="KW-0067">ATP-binding</keyword>
<dbReference type="SUPFAM" id="SSF55271">
    <property type="entry name" value="DNA repair protein MutS, domain I"/>
    <property type="match status" value="1"/>
</dbReference>
<evidence type="ECO:0000256" key="5">
    <source>
        <dbReference type="ARBA" id="ARBA00023125"/>
    </source>
</evidence>
<dbReference type="InterPro" id="IPR036187">
    <property type="entry name" value="DNA_mismatch_repair_MutS_sf"/>
</dbReference>
<evidence type="ECO:0000256" key="4">
    <source>
        <dbReference type="ARBA" id="ARBA00022840"/>
    </source>
</evidence>
<dbReference type="Gene3D" id="1.10.1420.10">
    <property type="match status" value="2"/>
</dbReference>
<comment type="function">
    <text evidence="6">Component of the post-replicative DNA mismatch repair system (MMR).</text>
</comment>
<evidence type="ECO:0000256" key="2">
    <source>
        <dbReference type="ARBA" id="ARBA00022741"/>
    </source>
</evidence>
<protein>
    <recommendedName>
        <fullName evidence="6">DNA mismatch repair protein</fullName>
    </recommendedName>
</protein>
<dbReference type="InterPro" id="IPR007696">
    <property type="entry name" value="DNA_mismatch_repair_MutS_core"/>
</dbReference>
<dbReference type="SUPFAM" id="SSF52540">
    <property type="entry name" value="P-loop containing nucleoside triphosphate hydrolases"/>
    <property type="match status" value="1"/>
</dbReference>
<dbReference type="Pfam" id="PF05192">
    <property type="entry name" value="MutS_III"/>
    <property type="match status" value="1"/>
</dbReference>
<evidence type="ECO:0000256" key="7">
    <source>
        <dbReference type="SAM" id="MobiDB-lite"/>
    </source>
</evidence>
<dbReference type="PANTHER" id="PTHR11361:SF148">
    <property type="entry name" value="DNA MISMATCH REPAIR PROTEIN MSH6"/>
    <property type="match status" value="1"/>
</dbReference>
<dbReference type="GO" id="GO:0030983">
    <property type="term" value="F:mismatched DNA binding"/>
    <property type="evidence" value="ECO:0007669"/>
    <property type="project" value="UniProtKB-UniRule"/>
</dbReference>
<dbReference type="InterPro" id="IPR027417">
    <property type="entry name" value="P-loop_NTPase"/>
</dbReference>
<dbReference type="SMART" id="SM00533">
    <property type="entry name" value="MUTSd"/>
    <property type="match status" value="1"/>
</dbReference>
<dbReference type="SUPFAM" id="SSF53150">
    <property type="entry name" value="DNA repair protein MutS, domain II"/>
    <property type="match status" value="1"/>
</dbReference>
<dbReference type="GO" id="GO:0006298">
    <property type="term" value="P:mismatch repair"/>
    <property type="evidence" value="ECO:0007669"/>
    <property type="project" value="InterPro"/>
</dbReference>
<dbReference type="Gene3D" id="3.40.1170.10">
    <property type="entry name" value="DNA repair protein MutS, domain I"/>
    <property type="match status" value="1"/>
</dbReference>
<dbReference type="InterPro" id="IPR036678">
    <property type="entry name" value="MutS_con_dom_sf"/>
</dbReference>
<keyword evidence="3 6" id="KW-0227">DNA damage</keyword>
<dbReference type="PIRSF" id="PIRSF037677">
    <property type="entry name" value="DNA_mis_repair_Msh6"/>
    <property type="match status" value="1"/>
</dbReference>